<dbReference type="NCBIfam" id="TIGR01143">
    <property type="entry name" value="murF"/>
    <property type="match status" value="1"/>
</dbReference>
<evidence type="ECO:0000256" key="11">
    <source>
        <dbReference type="RuleBase" id="RU004136"/>
    </source>
</evidence>
<keyword evidence="3 10" id="KW-0132">Cell division</keyword>
<dbReference type="InterPro" id="IPR036615">
    <property type="entry name" value="Mur_ligase_C_dom_sf"/>
</dbReference>
<dbReference type="HAMAP" id="MF_02019">
    <property type="entry name" value="MurF"/>
    <property type="match status" value="1"/>
</dbReference>
<dbReference type="GO" id="GO:0008360">
    <property type="term" value="P:regulation of cell shape"/>
    <property type="evidence" value="ECO:0007669"/>
    <property type="project" value="UniProtKB-KW"/>
</dbReference>
<keyword evidence="9 10" id="KW-0961">Cell wall biogenesis/degradation</keyword>
<dbReference type="PANTHER" id="PTHR43024:SF1">
    <property type="entry name" value="UDP-N-ACETYLMURAMOYL-TRIPEPTIDE--D-ALANYL-D-ALANINE LIGASE"/>
    <property type="match status" value="1"/>
</dbReference>
<comment type="pathway">
    <text evidence="10 11">Cell wall biogenesis; peptidoglycan biosynthesis.</text>
</comment>
<dbReference type="GO" id="GO:0047480">
    <property type="term" value="F:UDP-N-acetylmuramoyl-tripeptide-D-alanyl-D-alanine ligase activity"/>
    <property type="evidence" value="ECO:0007669"/>
    <property type="project" value="UniProtKB-UniRule"/>
</dbReference>
<evidence type="ECO:0000259" key="12">
    <source>
        <dbReference type="Pfam" id="PF01225"/>
    </source>
</evidence>
<dbReference type="HOGENOM" id="CLU_031507_1_1_9"/>
<dbReference type="SUPFAM" id="SSF63418">
    <property type="entry name" value="MurE/MurF N-terminal domain"/>
    <property type="match status" value="1"/>
</dbReference>
<dbReference type="InterPro" id="IPR035911">
    <property type="entry name" value="MurE/MurF_N"/>
</dbReference>
<evidence type="ECO:0000256" key="10">
    <source>
        <dbReference type="HAMAP-Rule" id="MF_02019"/>
    </source>
</evidence>
<dbReference type="STRING" id="350688.Clos_1375"/>
<dbReference type="Pfam" id="PF01225">
    <property type="entry name" value="Mur_ligase"/>
    <property type="match status" value="1"/>
</dbReference>
<organism evidence="15 16">
    <name type="scientific">Alkaliphilus oremlandii (strain OhILAs)</name>
    <name type="common">Clostridium oremlandii (strain OhILAs)</name>
    <dbReference type="NCBI Taxonomy" id="350688"/>
    <lineage>
        <taxon>Bacteria</taxon>
        <taxon>Bacillati</taxon>
        <taxon>Bacillota</taxon>
        <taxon>Clostridia</taxon>
        <taxon>Peptostreptococcales</taxon>
        <taxon>Natronincolaceae</taxon>
        <taxon>Alkaliphilus</taxon>
    </lineage>
</organism>
<keyword evidence="7 10" id="KW-0573">Peptidoglycan synthesis</keyword>
<dbReference type="InterPro" id="IPR036565">
    <property type="entry name" value="Mur-like_cat_sf"/>
</dbReference>
<keyword evidence="16" id="KW-1185">Reference proteome</keyword>
<dbReference type="eggNOG" id="COG0770">
    <property type="taxonomic scope" value="Bacteria"/>
</dbReference>
<name>A8MH32_ALKOO</name>
<dbReference type="GO" id="GO:0005737">
    <property type="term" value="C:cytoplasm"/>
    <property type="evidence" value="ECO:0007669"/>
    <property type="project" value="UniProtKB-SubCell"/>
</dbReference>
<feature type="binding site" evidence="10">
    <location>
        <begin position="116"/>
        <end position="122"/>
    </location>
    <ligand>
        <name>ATP</name>
        <dbReference type="ChEBI" id="CHEBI:30616"/>
    </ligand>
</feature>
<keyword evidence="6 10" id="KW-0133">Cell shape</keyword>
<evidence type="ECO:0000256" key="8">
    <source>
        <dbReference type="ARBA" id="ARBA00023306"/>
    </source>
</evidence>
<dbReference type="Gene3D" id="3.40.1390.10">
    <property type="entry name" value="MurE/MurF, N-terminal domain"/>
    <property type="match status" value="1"/>
</dbReference>
<keyword evidence="4 10" id="KW-0547">Nucleotide-binding</keyword>
<dbReference type="Gene3D" id="3.40.1190.10">
    <property type="entry name" value="Mur-like, catalytic domain"/>
    <property type="match status" value="1"/>
</dbReference>
<keyword evidence="1 10" id="KW-0963">Cytoplasm</keyword>
<protein>
    <recommendedName>
        <fullName evidence="10 11">UDP-N-acetylmuramoyl-tripeptide--D-alanyl-D-alanine ligase</fullName>
        <ecNumber evidence="10 11">6.3.2.10</ecNumber>
    </recommendedName>
    <alternativeName>
        <fullName evidence="10">D-alanyl-D-alanine-adding enzyme</fullName>
    </alternativeName>
</protein>
<evidence type="ECO:0000259" key="14">
    <source>
        <dbReference type="Pfam" id="PF08245"/>
    </source>
</evidence>
<dbReference type="InterPro" id="IPR004101">
    <property type="entry name" value="Mur_ligase_C"/>
</dbReference>
<comment type="catalytic activity">
    <reaction evidence="10 11">
        <text>D-alanyl-D-alanine + UDP-N-acetyl-alpha-D-muramoyl-L-alanyl-gamma-D-glutamyl-meso-2,6-diaminopimelate + ATP = UDP-N-acetyl-alpha-D-muramoyl-L-alanyl-gamma-D-glutamyl-meso-2,6-diaminopimeloyl-D-alanyl-D-alanine + ADP + phosphate + H(+)</text>
        <dbReference type="Rhea" id="RHEA:28374"/>
        <dbReference type="ChEBI" id="CHEBI:15378"/>
        <dbReference type="ChEBI" id="CHEBI:30616"/>
        <dbReference type="ChEBI" id="CHEBI:43474"/>
        <dbReference type="ChEBI" id="CHEBI:57822"/>
        <dbReference type="ChEBI" id="CHEBI:61386"/>
        <dbReference type="ChEBI" id="CHEBI:83905"/>
        <dbReference type="ChEBI" id="CHEBI:456216"/>
        <dbReference type="EC" id="6.3.2.10"/>
    </reaction>
</comment>
<dbReference type="InterPro" id="IPR000713">
    <property type="entry name" value="Mur_ligase_N"/>
</dbReference>
<evidence type="ECO:0000256" key="4">
    <source>
        <dbReference type="ARBA" id="ARBA00022741"/>
    </source>
</evidence>
<accession>A8MH32</accession>
<dbReference type="Proteomes" id="UP000000269">
    <property type="component" value="Chromosome"/>
</dbReference>
<dbReference type="GO" id="GO:0005524">
    <property type="term" value="F:ATP binding"/>
    <property type="evidence" value="ECO:0007669"/>
    <property type="project" value="UniProtKB-UniRule"/>
</dbReference>
<dbReference type="SUPFAM" id="SSF53623">
    <property type="entry name" value="MurD-like peptide ligases, catalytic domain"/>
    <property type="match status" value="1"/>
</dbReference>
<evidence type="ECO:0000256" key="1">
    <source>
        <dbReference type="ARBA" id="ARBA00022490"/>
    </source>
</evidence>
<dbReference type="GO" id="GO:0009252">
    <property type="term" value="P:peptidoglycan biosynthetic process"/>
    <property type="evidence" value="ECO:0007669"/>
    <property type="project" value="UniProtKB-UniRule"/>
</dbReference>
<feature type="domain" description="Mur ligase central" evidence="14">
    <location>
        <begin position="114"/>
        <end position="300"/>
    </location>
</feature>
<evidence type="ECO:0000256" key="6">
    <source>
        <dbReference type="ARBA" id="ARBA00022960"/>
    </source>
</evidence>
<evidence type="ECO:0000256" key="9">
    <source>
        <dbReference type="ARBA" id="ARBA00023316"/>
    </source>
</evidence>
<comment type="function">
    <text evidence="10 11">Involved in cell wall formation. Catalyzes the final step in the synthesis of UDP-N-acetylmuramoyl-pentapeptide, the precursor of murein.</text>
</comment>
<dbReference type="GO" id="GO:0071555">
    <property type="term" value="P:cell wall organization"/>
    <property type="evidence" value="ECO:0007669"/>
    <property type="project" value="UniProtKB-KW"/>
</dbReference>
<dbReference type="Pfam" id="PF02875">
    <property type="entry name" value="Mur_ligase_C"/>
    <property type="match status" value="1"/>
</dbReference>
<dbReference type="AlphaFoldDB" id="A8MH32"/>
<dbReference type="EC" id="6.3.2.10" evidence="10 11"/>
<dbReference type="OrthoDB" id="9801978at2"/>
<dbReference type="InterPro" id="IPR013221">
    <property type="entry name" value="Mur_ligase_cen"/>
</dbReference>
<evidence type="ECO:0000256" key="5">
    <source>
        <dbReference type="ARBA" id="ARBA00022840"/>
    </source>
</evidence>
<dbReference type="RefSeq" id="WP_012159231.1">
    <property type="nucleotide sequence ID" value="NC_009922.1"/>
</dbReference>
<comment type="subcellular location">
    <subcellularLocation>
        <location evidence="10 11">Cytoplasm</location>
    </subcellularLocation>
</comment>
<keyword evidence="8 10" id="KW-0131">Cell cycle</keyword>
<dbReference type="GO" id="GO:0008766">
    <property type="term" value="F:UDP-N-acetylmuramoylalanyl-D-glutamyl-2,6-diaminopimelate-D-alanyl-D-alanine ligase activity"/>
    <property type="evidence" value="ECO:0007669"/>
    <property type="project" value="RHEA"/>
</dbReference>
<dbReference type="Gene3D" id="3.90.190.20">
    <property type="entry name" value="Mur ligase, C-terminal domain"/>
    <property type="match status" value="1"/>
</dbReference>
<dbReference type="SUPFAM" id="SSF53244">
    <property type="entry name" value="MurD-like peptide ligases, peptide-binding domain"/>
    <property type="match status" value="1"/>
</dbReference>
<dbReference type="EMBL" id="CP000853">
    <property type="protein sequence ID" value="ABW18919.1"/>
    <property type="molecule type" value="Genomic_DNA"/>
</dbReference>
<dbReference type="InterPro" id="IPR005863">
    <property type="entry name" value="UDP-N-AcMur_synth"/>
</dbReference>
<dbReference type="PANTHER" id="PTHR43024">
    <property type="entry name" value="UDP-N-ACETYLMURAMOYL-TRIPEPTIDE--D-ALANYL-D-ALANINE LIGASE"/>
    <property type="match status" value="1"/>
</dbReference>
<evidence type="ECO:0000313" key="16">
    <source>
        <dbReference type="Proteomes" id="UP000000269"/>
    </source>
</evidence>
<evidence type="ECO:0000256" key="2">
    <source>
        <dbReference type="ARBA" id="ARBA00022598"/>
    </source>
</evidence>
<comment type="similarity">
    <text evidence="10">Belongs to the MurCDEF family. MurF subfamily.</text>
</comment>
<reference evidence="16" key="1">
    <citation type="submission" date="2007-10" db="EMBL/GenBank/DDBJ databases">
        <title>Complete genome of Alkaliphilus oremlandii OhILAs.</title>
        <authorList>
            <person name="Copeland A."/>
            <person name="Lucas S."/>
            <person name="Lapidus A."/>
            <person name="Barry K."/>
            <person name="Detter J.C."/>
            <person name="Glavina del Rio T."/>
            <person name="Hammon N."/>
            <person name="Israni S."/>
            <person name="Dalin E."/>
            <person name="Tice H."/>
            <person name="Pitluck S."/>
            <person name="Chain P."/>
            <person name="Malfatti S."/>
            <person name="Shin M."/>
            <person name="Vergez L."/>
            <person name="Schmutz J."/>
            <person name="Larimer F."/>
            <person name="Land M."/>
            <person name="Hauser L."/>
            <person name="Kyrpides N."/>
            <person name="Mikhailova N."/>
            <person name="Stolz J.F."/>
            <person name="Dawson A."/>
            <person name="Fisher E."/>
            <person name="Crable B."/>
            <person name="Perera E."/>
            <person name="Lisak J."/>
            <person name="Ranganathan M."/>
            <person name="Basu P."/>
            <person name="Richardson P."/>
        </authorList>
    </citation>
    <scope>NUCLEOTIDE SEQUENCE [LARGE SCALE GENOMIC DNA]</scope>
    <source>
        <strain evidence="16">OhILAs</strain>
    </source>
</reference>
<evidence type="ECO:0000256" key="7">
    <source>
        <dbReference type="ARBA" id="ARBA00022984"/>
    </source>
</evidence>
<keyword evidence="2 10" id="KW-0436">Ligase</keyword>
<keyword evidence="5 10" id="KW-0067">ATP-binding</keyword>
<feature type="domain" description="Mur ligase C-terminal" evidence="13">
    <location>
        <begin position="324"/>
        <end position="449"/>
    </location>
</feature>
<feature type="domain" description="Mur ligase N-terminal catalytic" evidence="12">
    <location>
        <begin position="26"/>
        <end position="98"/>
    </location>
</feature>
<dbReference type="InterPro" id="IPR051046">
    <property type="entry name" value="MurCDEF_CellWall_CoF430Synth"/>
</dbReference>
<evidence type="ECO:0000256" key="3">
    <source>
        <dbReference type="ARBA" id="ARBA00022618"/>
    </source>
</evidence>
<gene>
    <name evidence="10" type="primary">murF</name>
    <name evidence="15" type="ordered locus">Clos_1375</name>
</gene>
<dbReference type="KEGG" id="aoe:Clos_1375"/>
<evidence type="ECO:0000259" key="13">
    <source>
        <dbReference type="Pfam" id="PF02875"/>
    </source>
</evidence>
<dbReference type="GO" id="GO:0051301">
    <property type="term" value="P:cell division"/>
    <property type="evidence" value="ECO:0007669"/>
    <property type="project" value="UniProtKB-KW"/>
</dbReference>
<proteinExistence type="inferred from homology"/>
<evidence type="ECO:0000313" key="15">
    <source>
        <dbReference type="EMBL" id="ABW18919.1"/>
    </source>
</evidence>
<sequence>MMKQNIQAIARACNGTIIKKGSVDTIGSVSTDTRTIQKGSLFVPLIGEKFDGHTFIEEAIKNGAQAVFVQEGHNTKTIQAFNDVWLIEVKDTLKALQAISVYYRKLFPIPFIGVTGSVGKTSTKDLISGVLSGKFNVHKNLGNFNNEIGLPLTLFNLEENHQISVLEMGMSSFGEIRDLVDMVHPEIGVITNIGVSHIEHLGSKEGILKAKMEIASNFKEGNYLLVNGDDEYLRCIHKDDKDYTVIFYGLSSTNDFYPMSVEDLGEEGSAFTVEINGEAVPFKIRQLGIHNVYNALAAVWIGLKYHMTFEEIQRGLDGFQPSKMRLEVITKGRMKIINDAYNASPDSMKAALDVLDHMKSNRKIAVLGNMFEMGSFSEEGHRSVGAYFAKKNIDILVTVGEMANWIGLEAKKYGIEENSIRHVFNNKEAIEMLGQFVQEEDAILVKGSRGMAMEEIVNFLQERS</sequence>
<dbReference type="Pfam" id="PF08245">
    <property type="entry name" value="Mur_ligase_M"/>
    <property type="match status" value="1"/>
</dbReference>
<dbReference type="UniPathway" id="UPA00219"/>